<proteinExistence type="predicted"/>
<gene>
    <name evidence="1" type="ORF">GMARGA_LOCUS32569</name>
</gene>
<accession>A0ABN7WNM5</accession>
<sequence>YNKNPPGIYKLPLKAILIPCTLSQFYSVFKSYIHHRFSKSGRVRCLFRDDHAYSLLSQILNNEQWGVKYFANKQQTYVTFQPSRERAPGSIQKEIKPKIKQLQGVIISKLSLLK</sequence>
<dbReference type="EMBL" id="CAJVQB010051457">
    <property type="protein sequence ID" value="CAG8835429.1"/>
    <property type="molecule type" value="Genomic_DNA"/>
</dbReference>
<comment type="caution">
    <text evidence="1">The sequence shown here is derived from an EMBL/GenBank/DDBJ whole genome shotgun (WGS) entry which is preliminary data.</text>
</comment>
<evidence type="ECO:0000313" key="1">
    <source>
        <dbReference type="EMBL" id="CAG8835429.1"/>
    </source>
</evidence>
<keyword evidence="2" id="KW-1185">Reference proteome</keyword>
<feature type="non-terminal residue" evidence="1">
    <location>
        <position position="114"/>
    </location>
</feature>
<protein>
    <submittedName>
        <fullName evidence="1">16426_t:CDS:1</fullName>
    </submittedName>
</protein>
<reference evidence="1 2" key="1">
    <citation type="submission" date="2021-06" db="EMBL/GenBank/DDBJ databases">
        <authorList>
            <person name="Kallberg Y."/>
            <person name="Tangrot J."/>
            <person name="Rosling A."/>
        </authorList>
    </citation>
    <scope>NUCLEOTIDE SEQUENCE [LARGE SCALE GENOMIC DNA]</scope>
    <source>
        <strain evidence="1 2">120-4 pot B 10/14</strain>
    </source>
</reference>
<name>A0ABN7WNM5_GIGMA</name>
<evidence type="ECO:0000313" key="2">
    <source>
        <dbReference type="Proteomes" id="UP000789901"/>
    </source>
</evidence>
<organism evidence="1 2">
    <name type="scientific">Gigaspora margarita</name>
    <dbReference type="NCBI Taxonomy" id="4874"/>
    <lineage>
        <taxon>Eukaryota</taxon>
        <taxon>Fungi</taxon>
        <taxon>Fungi incertae sedis</taxon>
        <taxon>Mucoromycota</taxon>
        <taxon>Glomeromycotina</taxon>
        <taxon>Glomeromycetes</taxon>
        <taxon>Diversisporales</taxon>
        <taxon>Gigasporaceae</taxon>
        <taxon>Gigaspora</taxon>
    </lineage>
</organism>
<feature type="non-terminal residue" evidence="1">
    <location>
        <position position="1"/>
    </location>
</feature>
<dbReference type="Proteomes" id="UP000789901">
    <property type="component" value="Unassembled WGS sequence"/>
</dbReference>